<accession>A0A077N5H7</accession>
<gene>
    <name evidence="2" type="ORF">XBP1_2590011</name>
</gene>
<keyword evidence="1" id="KW-0843">Virulence</keyword>
<organism evidence="2 3">
    <name type="scientific">Xenorhabdus bovienii str. puntauvense</name>
    <dbReference type="NCBI Taxonomy" id="1398201"/>
    <lineage>
        <taxon>Bacteria</taxon>
        <taxon>Pseudomonadati</taxon>
        <taxon>Pseudomonadota</taxon>
        <taxon>Gammaproteobacteria</taxon>
        <taxon>Enterobacterales</taxon>
        <taxon>Morganellaceae</taxon>
        <taxon>Xenorhabdus</taxon>
    </lineage>
</organism>
<evidence type="ECO:0000256" key="1">
    <source>
        <dbReference type="ARBA" id="ARBA00023026"/>
    </source>
</evidence>
<proteinExistence type="predicted"/>
<reference evidence="2" key="1">
    <citation type="submission" date="2013-07" db="EMBL/GenBank/DDBJ databases">
        <title>Sub-species coevolution in mutualistic symbiosis.</title>
        <authorList>
            <person name="Murfin K."/>
            <person name="Klassen J."/>
            <person name="Lee M."/>
            <person name="Forst S."/>
            <person name="Stock P."/>
            <person name="Goodrich-Blair H."/>
        </authorList>
    </citation>
    <scope>NUCLEOTIDE SEQUENCE [LARGE SCALE GENOMIC DNA]</scope>
    <source>
        <strain evidence="2">Puntauvense</strain>
    </source>
</reference>
<dbReference type="EMBL" id="CBSW010000178">
    <property type="protein sequence ID" value="CDG97386.1"/>
    <property type="molecule type" value="Genomic_DNA"/>
</dbReference>
<sequence>MANILESRTSYKTLFNDNQDLYCLPGLPETNDGPLAYLVDLYQQTRLFESEADKDSVRFLSQRRPDIETLLLDSTNLNKTSSLLPLIIEALAQKVKAHINKRQRFTIRLHCRFIFR</sequence>
<name>A0A077N5H7_XENBV</name>
<protein>
    <submittedName>
        <fullName evidence="2">Uncharacterized protein</fullName>
    </submittedName>
</protein>
<dbReference type="Proteomes" id="UP000028511">
    <property type="component" value="Unassembled WGS sequence"/>
</dbReference>
<dbReference type="HOGENOM" id="CLU_2095940_0_0_6"/>
<evidence type="ECO:0000313" key="3">
    <source>
        <dbReference type="Proteomes" id="UP000028511"/>
    </source>
</evidence>
<comment type="caution">
    <text evidence="2">The sequence shown here is derived from an EMBL/GenBank/DDBJ whole genome shotgun (WGS) entry which is preliminary data.</text>
</comment>
<dbReference type="AlphaFoldDB" id="A0A077N5H7"/>
<dbReference type="InterPro" id="IPR018003">
    <property type="entry name" value="Insecticidal_toxin/plasmid_vir"/>
</dbReference>
<dbReference type="Pfam" id="PF03538">
    <property type="entry name" value="VRP1"/>
    <property type="match status" value="1"/>
</dbReference>
<evidence type="ECO:0000313" key="2">
    <source>
        <dbReference type="EMBL" id="CDG97386.1"/>
    </source>
</evidence>